<dbReference type="SUPFAM" id="SSF52833">
    <property type="entry name" value="Thioredoxin-like"/>
    <property type="match status" value="1"/>
</dbReference>
<evidence type="ECO:0000313" key="2">
    <source>
        <dbReference type="EMBL" id="MBP2326464.1"/>
    </source>
</evidence>
<dbReference type="Pfam" id="PF01323">
    <property type="entry name" value="DSBA"/>
    <property type="match status" value="1"/>
</dbReference>
<proteinExistence type="predicted"/>
<sequence>MEPATETATRLTIDVWADVLCPWCYVGEQRLGTAVERSAHAGDIELKIHTFQLDPAAGTTVTPTLSFLTKKYGVSEAQGRAMEQGLAEQAAGEGLKYEVHRPMRNTLDMLRLVHLGAEYGVAWEYLRAMQAEVFAGNFDAFEHGTLIRLGEQLGIPGGEIRDVLASDRYADAVRADHAEAERLGARGVPFTVLGGRLGIPGAVSVDQYVAAIDQAWEQVNG</sequence>
<dbReference type="PANTHER" id="PTHR13887">
    <property type="entry name" value="GLUTATHIONE S-TRANSFERASE KAPPA"/>
    <property type="match status" value="1"/>
</dbReference>
<keyword evidence="3" id="KW-1185">Reference proteome</keyword>
<evidence type="ECO:0000259" key="1">
    <source>
        <dbReference type="Pfam" id="PF01323"/>
    </source>
</evidence>
<feature type="domain" description="DSBA-like thioredoxin" evidence="1">
    <location>
        <begin position="12"/>
        <end position="212"/>
    </location>
</feature>
<reference evidence="2 3" key="1">
    <citation type="submission" date="2021-03" db="EMBL/GenBank/DDBJ databases">
        <title>Sequencing the genomes of 1000 actinobacteria strains.</title>
        <authorList>
            <person name="Klenk H.-P."/>
        </authorList>
    </citation>
    <scope>NUCLEOTIDE SEQUENCE [LARGE SCALE GENOMIC DNA]</scope>
    <source>
        <strain evidence="2 3">DSM 46670</strain>
    </source>
</reference>
<dbReference type="PANTHER" id="PTHR13887:SF41">
    <property type="entry name" value="THIOREDOXIN SUPERFAMILY PROTEIN"/>
    <property type="match status" value="1"/>
</dbReference>
<protein>
    <submittedName>
        <fullName evidence="2">DsbA family dithiol-disulfide isomerase</fullName>
    </submittedName>
</protein>
<dbReference type="RefSeq" id="WP_209643527.1">
    <property type="nucleotide sequence ID" value="NZ_JAGINW010000001.1"/>
</dbReference>
<organism evidence="2 3">
    <name type="scientific">Kibdelosporangium banguiense</name>
    <dbReference type="NCBI Taxonomy" id="1365924"/>
    <lineage>
        <taxon>Bacteria</taxon>
        <taxon>Bacillati</taxon>
        <taxon>Actinomycetota</taxon>
        <taxon>Actinomycetes</taxon>
        <taxon>Pseudonocardiales</taxon>
        <taxon>Pseudonocardiaceae</taxon>
        <taxon>Kibdelosporangium</taxon>
    </lineage>
</organism>
<dbReference type="Proteomes" id="UP001519332">
    <property type="component" value="Unassembled WGS sequence"/>
</dbReference>
<keyword evidence="2" id="KW-0413">Isomerase</keyword>
<dbReference type="InterPro" id="IPR036249">
    <property type="entry name" value="Thioredoxin-like_sf"/>
</dbReference>
<dbReference type="CDD" id="cd03024">
    <property type="entry name" value="DsbA_FrnE"/>
    <property type="match status" value="1"/>
</dbReference>
<dbReference type="Gene3D" id="3.40.30.10">
    <property type="entry name" value="Glutaredoxin"/>
    <property type="match status" value="1"/>
</dbReference>
<name>A0ABS4TPY6_9PSEU</name>
<evidence type="ECO:0000313" key="3">
    <source>
        <dbReference type="Proteomes" id="UP001519332"/>
    </source>
</evidence>
<dbReference type="EMBL" id="JAGINW010000001">
    <property type="protein sequence ID" value="MBP2326464.1"/>
    <property type="molecule type" value="Genomic_DNA"/>
</dbReference>
<accession>A0ABS4TPY6</accession>
<dbReference type="GO" id="GO:0016853">
    <property type="term" value="F:isomerase activity"/>
    <property type="evidence" value="ECO:0007669"/>
    <property type="project" value="UniProtKB-KW"/>
</dbReference>
<dbReference type="InterPro" id="IPR001853">
    <property type="entry name" value="DSBA-like_thioredoxin_dom"/>
</dbReference>
<comment type="caution">
    <text evidence="2">The sequence shown here is derived from an EMBL/GenBank/DDBJ whole genome shotgun (WGS) entry which is preliminary data.</text>
</comment>
<gene>
    <name evidence="2" type="ORF">JOF56_006849</name>
</gene>